<evidence type="ECO:0000313" key="2">
    <source>
        <dbReference type="EMBL" id="MFD2834390.1"/>
    </source>
</evidence>
<dbReference type="InterPro" id="IPR027372">
    <property type="entry name" value="Phytase-like_dom"/>
</dbReference>
<reference evidence="3" key="1">
    <citation type="journal article" date="2019" name="Int. J. Syst. Evol. Microbiol.">
        <title>The Global Catalogue of Microorganisms (GCM) 10K type strain sequencing project: providing services to taxonomists for standard genome sequencing and annotation.</title>
        <authorList>
            <consortium name="The Broad Institute Genomics Platform"/>
            <consortium name="The Broad Institute Genome Sequencing Center for Infectious Disease"/>
            <person name="Wu L."/>
            <person name="Ma J."/>
        </authorList>
    </citation>
    <scope>NUCLEOTIDE SEQUENCE [LARGE SCALE GENOMIC DNA]</scope>
    <source>
        <strain evidence="3">KCTC 52925</strain>
    </source>
</reference>
<sequence>MKIYLLIILLVSLSGCGVSRKVHTEDIEIKFLDEYVLKPTEVQFEETKIGGLSGIDYFQGNYYLVCDDSSLPRIYKLQIDIFNNKIDIIRFSEVLKIEKTTHRVLDLEGIRVLENGNFIVSSEGLISNQNDPGIYIISTEGKIENQFKIPAHFTAEGKQHPRNNGVFEGLSKSADGLGYWVATETVLEKDGSKSKVFPTKTPVRITKYDLEGNAVKEFAYNLDGIAKLPINYFAVNGAVEIIEYEPDQFLIMERSYSAGYGSHGNTIKIFSVNAENATNILNLEQLKGEKYRFAEKQLRFNFKKVKKQLTNKIIDNIEGMTLGPKLENGQQSLILVSDNNFNSFVKQLNQFILLQIKFKK</sequence>
<evidence type="ECO:0000259" key="1">
    <source>
        <dbReference type="Pfam" id="PF13449"/>
    </source>
</evidence>
<dbReference type="Pfam" id="PF13449">
    <property type="entry name" value="Phytase-like"/>
    <property type="match status" value="1"/>
</dbReference>
<dbReference type="Proteomes" id="UP001597438">
    <property type="component" value="Unassembled WGS sequence"/>
</dbReference>
<keyword evidence="3" id="KW-1185">Reference proteome</keyword>
<organism evidence="2 3">
    <name type="scientific">Christiangramia antarctica</name>
    <dbReference type="NCBI Taxonomy" id="2058158"/>
    <lineage>
        <taxon>Bacteria</taxon>
        <taxon>Pseudomonadati</taxon>
        <taxon>Bacteroidota</taxon>
        <taxon>Flavobacteriia</taxon>
        <taxon>Flavobacteriales</taxon>
        <taxon>Flavobacteriaceae</taxon>
        <taxon>Christiangramia</taxon>
    </lineage>
</organism>
<name>A0ABW5X732_9FLAO</name>
<feature type="domain" description="Phytase-like" evidence="1">
    <location>
        <begin position="48"/>
        <end position="341"/>
    </location>
</feature>
<dbReference type="PROSITE" id="PS51257">
    <property type="entry name" value="PROKAR_LIPOPROTEIN"/>
    <property type="match status" value="1"/>
</dbReference>
<gene>
    <name evidence="2" type="ORF">ACFSYS_13945</name>
</gene>
<dbReference type="RefSeq" id="WP_251738983.1">
    <property type="nucleotide sequence ID" value="NZ_JBHUOJ010000032.1"/>
</dbReference>
<proteinExistence type="predicted"/>
<dbReference type="EMBL" id="JBHUOJ010000032">
    <property type="protein sequence ID" value="MFD2834390.1"/>
    <property type="molecule type" value="Genomic_DNA"/>
</dbReference>
<comment type="caution">
    <text evidence="2">The sequence shown here is derived from an EMBL/GenBank/DDBJ whole genome shotgun (WGS) entry which is preliminary data.</text>
</comment>
<protein>
    <submittedName>
        <fullName evidence="2">Esterase-like activity of phytase family protein</fullName>
    </submittedName>
</protein>
<accession>A0ABW5X732</accession>
<dbReference type="PANTHER" id="PTHR37957">
    <property type="entry name" value="BLR7070 PROTEIN"/>
    <property type="match status" value="1"/>
</dbReference>
<evidence type="ECO:0000313" key="3">
    <source>
        <dbReference type="Proteomes" id="UP001597438"/>
    </source>
</evidence>
<dbReference type="PANTHER" id="PTHR37957:SF1">
    <property type="entry name" value="PHYTASE-LIKE DOMAIN-CONTAINING PROTEIN"/>
    <property type="match status" value="1"/>
</dbReference>